<feature type="region of interest" description="Disordered" evidence="1">
    <location>
        <begin position="1"/>
        <end position="23"/>
    </location>
</feature>
<evidence type="ECO:0000313" key="2">
    <source>
        <dbReference type="EMBL" id="KKZ12527.1"/>
    </source>
</evidence>
<dbReference type="EMBL" id="JYFQ01000107">
    <property type="protein sequence ID" value="KKZ12527.1"/>
    <property type="molecule type" value="Genomic_DNA"/>
</dbReference>
<reference evidence="2 3" key="1">
    <citation type="submission" date="2015-02" db="EMBL/GenBank/DDBJ databases">
        <authorList>
            <person name="Slaby B."/>
            <person name="Hentschel U."/>
        </authorList>
    </citation>
    <scope>NUCLEOTIDE SEQUENCE [LARGE SCALE GENOMIC DNA]</scope>
    <source>
        <strain evidence="2">15L</strain>
    </source>
</reference>
<comment type="caution">
    <text evidence="2">The sequence shown here is derived from an EMBL/GenBank/DDBJ whole genome shotgun (WGS) entry which is preliminary data.</text>
</comment>
<reference evidence="2 3" key="2">
    <citation type="submission" date="2015-05" db="EMBL/GenBank/DDBJ databases">
        <title>Lifestyle Evolution in Cyanobacterial Symbionts of Sponges.</title>
        <authorList>
            <person name="Burgsdorf I."/>
            <person name="Slaby B.M."/>
            <person name="Handley K.M."/>
            <person name="Haber M."/>
            <person name="Blom J."/>
            <person name="Marshall C.W."/>
            <person name="Gilbert J.A."/>
            <person name="Hentschel U."/>
            <person name="Steindler L."/>
        </authorList>
    </citation>
    <scope>NUCLEOTIDE SEQUENCE [LARGE SCALE GENOMIC DNA]</scope>
    <source>
        <strain evidence="2">15L</strain>
    </source>
</reference>
<organism evidence="2 3">
    <name type="scientific">Candidatus Synechococcus spongiarum 15L</name>
    <dbReference type="NCBI Taxonomy" id="1608419"/>
    <lineage>
        <taxon>Bacteria</taxon>
        <taxon>Bacillati</taxon>
        <taxon>Cyanobacteriota</taxon>
        <taxon>Cyanophyceae</taxon>
        <taxon>Synechococcales</taxon>
        <taxon>Synechococcaceae</taxon>
        <taxon>Synechococcus</taxon>
    </lineage>
</organism>
<dbReference type="PATRIC" id="fig|1608419.3.peg.87"/>
<accession>A0A0G8AV81</accession>
<name>A0A0G8AV81_9SYNE</name>
<gene>
    <name evidence="2" type="ORF">TQ37_05405</name>
</gene>
<sequence>MGLAVLKKPKAAGPSLEGPSLARDGPFPFGQRIQGSAPVVLKPEIRFTGFLQCTSLTKPFFCDLWRLPQAWCDLVVQTRSWIRLQPSSQASNDSLLAAVVCVMA</sequence>
<protein>
    <submittedName>
        <fullName evidence="2">Uncharacterized protein</fullName>
    </submittedName>
</protein>
<dbReference type="AlphaFoldDB" id="A0A0G8AV81"/>
<evidence type="ECO:0000313" key="3">
    <source>
        <dbReference type="Proteomes" id="UP000035037"/>
    </source>
</evidence>
<dbReference type="Proteomes" id="UP000035037">
    <property type="component" value="Unassembled WGS sequence"/>
</dbReference>
<proteinExistence type="predicted"/>
<evidence type="ECO:0000256" key="1">
    <source>
        <dbReference type="SAM" id="MobiDB-lite"/>
    </source>
</evidence>